<evidence type="ECO:0000256" key="8">
    <source>
        <dbReference type="ARBA" id="ARBA00023211"/>
    </source>
</evidence>
<keyword evidence="6" id="KW-0460">Magnesium</keyword>
<evidence type="ECO:0000259" key="9">
    <source>
        <dbReference type="PROSITE" id="PS51746"/>
    </source>
</evidence>
<name>A0ABP0VCL1_9BRYO</name>
<dbReference type="PANTHER" id="PTHR13832:SF803">
    <property type="entry name" value="PROTEIN PHOSPHATASE 1G"/>
    <property type="match status" value="1"/>
</dbReference>
<keyword evidence="11" id="KW-1185">Reference proteome</keyword>
<dbReference type="Proteomes" id="UP001497444">
    <property type="component" value="Unassembled WGS sequence"/>
</dbReference>
<dbReference type="PROSITE" id="PS51746">
    <property type="entry name" value="PPM_2"/>
    <property type="match status" value="1"/>
</dbReference>
<protein>
    <recommendedName>
        <fullName evidence="3">protein-serine/threonine phosphatase</fullName>
        <ecNumber evidence="3">3.1.3.16</ecNumber>
    </recommendedName>
</protein>
<comment type="similarity">
    <text evidence="2">Belongs to the PP2C family.</text>
</comment>
<reference evidence="10" key="1">
    <citation type="submission" date="2024-02" db="EMBL/GenBank/DDBJ databases">
        <authorList>
            <consortium name="ELIXIR-Norway"/>
            <consortium name="Elixir Norway"/>
        </authorList>
    </citation>
    <scope>NUCLEOTIDE SEQUENCE</scope>
</reference>
<evidence type="ECO:0000313" key="10">
    <source>
        <dbReference type="EMBL" id="CAK9252172.1"/>
    </source>
</evidence>
<feature type="domain" description="PPM-type phosphatase" evidence="9">
    <location>
        <begin position="41"/>
        <end position="193"/>
    </location>
</feature>
<evidence type="ECO:0000256" key="7">
    <source>
        <dbReference type="ARBA" id="ARBA00022912"/>
    </source>
</evidence>
<dbReference type="PANTHER" id="PTHR13832">
    <property type="entry name" value="PROTEIN PHOSPHATASE 2C"/>
    <property type="match status" value="1"/>
</dbReference>
<evidence type="ECO:0000256" key="3">
    <source>
        <dbReference type="ARBA" id="ARBA00013081"/>
    </source>
</evidence>
<dbReference type="InterPro" id="IPR015655">
    <property type="entry name" value="PP2C"/>
</dbReference>
<dbReference type="EC" id="3.1.3.16" evidence="3"/>
<sequence length="193" mass="21217">MNAVNNDEQTSLTLIHDSMNPVFIEKRVFEATTDIGNQHTRIYATNDLTGLRPTQEDRFVLVPTFLRSNASFCGIFDGTVGDDASEFVSTNIVPAFYAAGEFADLKNSIFTVEPSTRESIDAVAEKIRKALKQSFSQADSALIQMCTEKKLHYASSTGVAVFLWGNLLTVAHVGDSKACIARQVIRLQCLFAV</sequence>
<keyword evidence="8" id="KW-0464">Manganese</keyword>
<dbReference type="EMBL" id="CAXAQS010000572">
    <property type="protein sequence ID" value="CAK9252172.1"/>
    <property type="molecule type" value="Genomic_DNA"/>
</dbReference>
<dbReference type="SUPFAM" id="SSF81606">
    <property type="entry name" value="PP2C-like"/>
    <property type="match status" value="1"/>
</dbReference>
<dbReference type="CDD" id="cd00143">
    <property type="entry name" value="PP2Cc"/>
    <property type="match status" value="1"/>
</dbReference>
<keyword evidence="4" id="KW-0479">Metal-binding</keyword>
<evidence type="ECO:0000256" key="2">
    <source>
        <dbReference type="ARBA" id="ARBA00006702"/>
    </source>
</evidence>
<proteinExistence type="inferred from homology"/>
<comment type="cofactor">
    <cofactor evidence="1">
        <name>Mn(2+)</name>
        <dbReference type="ChEBI" id="CHEBI:29035"/>
    </cofactor>
</comment>
<dbReference type="InterPro" id="IPR001932">
    <property type="entry name" value="PPM-type_phosphatase-like_dom"/>
</dbReference>
<evidence type="ECO:0000256" key="6">
    <source>
        <dbReference type="ARBA" id="ARBA00022842"/>
    </source>
</evidence>
<evidence type="ECO:0000313" key="11">
    <source>
        <dbReference type="Proteomes" id="UP001497444"/>
    </source>
</evidence>
<evidence type="ECO:0000256" key="1">
    <source>
        <dbReference type="ARBA" id="ARBA00001936"/>
    </source>
</evidence>
<dbReference type="Pfam" id="PF00481">
    <property type="entry name" value="PP2C"/>
    <property type="match status" value="1"/>
</dbReference>
<comment type="caution">
    <text evidence="10">The sequence shown here is derived from an EMBL/GenBank/DDBJ whole genome shotgun (WGS) entry which is preliminary data.</text>
</comment>
<evidence type="ECO:0000256" key="4">
    <source>
        <dbReference type="ARBA" id="ARBA00022723"/>
    </source>
</evidence>
<gene>
    <name evidence="10" type="ORF">CSSPJE1EN1_LOCUS27550</name>
</gene>
<keyword evidence="5" id="KW-0378">Hydrolase</keyword>
<evidence type="ECO:0000256" key="5">
    <source>
        <dbReference type="ARBA" id="ARBA00022801"/>
    </source>
</evidence>
<dbReference type="Gene3D" id="3.60.40.10">
    <property type="entry name" value="PPM-type phosphatase domain"/>
    <property type="match status" value="1"/>
</dbReference>
<dbReference type="InterPro" id="IPR036457">
    <property type="entry name" value="PPM-type-like_dom_sf"/>
</dbReference>
<keyword evidence="7" id="KW-0904">Protein phosphatase</keyword>
<accession>A0ABP0VCL1</accession>
<organism evidence="10 11">
    <name type="scientific">Sphagnum jensenii</name>
    <dbReference type="NCBI Taxonomy" id="128206"/>
    <lineage>
        <taxon>Eukaryota</taxon>
        <taxon>Viridiplantae</taxon>
        <taxon>Streptophyta</taxon>
        <taxon>Embryophyta</taxon>
        <taxon>Bryophyta</taxon>
        <taxon>Sphagnophytina</taxon>
        <taxon>Sphagnopsida</taxon>
        <taxon>Sphagnales</taxon>
        <taxon>Sphagnaceae</taxon>
        <taxon>Sphagnum</taxon>
    </lineage>
</organism>